<evidence type="ECO:0000256" key="3">
    <source>
        <dbReference type="ARBA" id="ARBA00022737"/>
    </source>
</evidence>
<evidence type="ECO:0000256" key="1">
    <source>
        <dbReference type="ARBA" id="ARBA00005857"/>
    </source>
</evidence>
<dbReference type="PANTHER" id="PTHR16263">
    <property type="entry name" value="TETRATRICOPEPTIDE REPEAT PROTEIN 38"/>
    <property type="match status" value="1"/>
</dbReference>
<dbReference type="OrthoDB" id="1427555at2759"/>
<sequence>MMAAHARRALLAAPRHRAALLTGSTRSMSILKSIFGIGEFEAPRNQPLRGTTNKNQAFDLALLEYVSMNAHPKFMLQKVLEDDNRFLMGHVLVAASQSLSPMVHQDTLDAAATVEIAQALAEEATATVNEKLHVAALDALVSGRYREAAAVYETILLNDPSDLLAQRCAFDVYLILGDYKNLLTTVTRRLPSWSPNDAGFSHLLGMQAYGLQAAGQLDAAEQLAERALSMNGNDRWALHTVLQVLEAKGNANHGASYALQHKDEFDNGGPLEPHLYFQWALYLLELGRYDRIEKFLDLYILPRDQQEHHSVRALCDATQLFWRLHFVGEDVTHLQHRLKEEWEAISVDEREGRVVFPVSAKLLRYSVLSSVSEDAANNAGDNVPDDQAVDIYEFEKHKGVQLIQFSYPRPTSQLTTVYNAVCHGFMAYSQGRYQDAVDVLLPVRGSVEVLGGTSVSQELVELLLIESATRCEDLQLAKLLLNERVSSRPQSAQAWSVYSRVFESIGDASALRDAQGMSYVLGLGQGGNKTN</sequence>
<dbReference type="InterPro" id="IPR011990">
    <property type="entry name" value="TPR-like_helical_dom_sf"/>
</dbReference>
<proteinExistence type="inferred from homology"/>
<dbReference type="Proteomes" id="UP000794436">
    <property type="component" value="Unassembled WGS sequence"/>
</dbReference>
<keyword evidence="3" id="KW-0677">Repeat</keyword>
<keyword evidence="4" id="KW-0802">TPR repeat</keyword>
<dbReference type="InterPro" id="IPR033891">
    <property type="entry name" value="TTC38"/>
</dbReference>
<evidence type="ECO:0000313" key="6">
    <source>
        <dbReference type="Proteomes" id="UP000794436"/>
    </source>
</evidence>
<comment type="similarity">
    <text evidence="1">Belongs to the TTC38 family.</text>
</comment>
<protein>
    <recommendedName>
        <fullName evidence="2">Tetratricopeptide repeat protein 38</fullName>
    </recommendedName>
</protein>
<name>A0A8K1CHV2_PYTOL</name>
<comment type="caution">
    <text evidence="5">The sequence shown here is derived from an EMBL/GenBank/DDBJ whole genome shotgun (WGS) entry which is preliminary data.</text>
</comment>
<gene>
    <name evidence="5" type="ORF">Poli38472_002199</name>
</gene>
<evidence type="ECO:0000256" key="4">
    <source>
        <dbReference type="ARBA" id="ARBA00022803"/>
    </source>
</evidence>
<evidence type="ECO:0000256" key="2">
    <source>
        <dbReference type="ARBA" id="ARBA00019992"/>
    </source>
</evidence>
<reference evidence="5" key="1">
    <citation type="submission" date="2019-03" db="EMBL/GenBank/DDBJ databases">
        <title>Long read genome sequence of the mycoparasitic Pythium oligandrum ATCC 38472 isolated from sugarbeet rhizosphere.</title>
        <authorList>
            <person name="Gaulin E."/>
        </authorList>
    </citation>
    <scope>NUCLEOTIDE SEQUENCE</scope>
    <source>
        <strain evidence="5">ATCC 38472_TT</strain>
    </source>
</reference>
<dbReference type="SUPFAM" id="SSF48452">
    <property type="entry name" value="TPR-like"/>
    <property type="match status" value="1"/>
</dbReference>
<accession>A0A8K1CHV2</accession>
<organism evidence="5 6">
    <name type="scientific">Pythium oligandrum</name>
    <name type="common">Mycoparasitic fungus</name>
    <dbReference type="NCBI Taxonomy" id="41045"/>
    <lineage>
        <taxon>Eukaryota</taxon>
        <taxon>Sar</taxon>
        <taxon>Stramenopiles</taxon>
        <taxon>Oomycota</taxon>
        <taxon>Peronosporomycetes</taxon>
        <taxon>Pythiales</taxon>
        <taxon>Pythiaceae</taxon>
        <taxon>Pythium</taxon>
    </lineage>
</organism>
<dbReference type="PANTHER" id="PTHR16263:SF4">
    <property type="entry name" value="TETRATRICOPEPTIDE REPEAT PROTEIN 38"/>
    <property type="match status" value="1"/>
</dbReference>
<dbReference type="AlphaFoldDB" id="A0A8K1CHV2"/>
<dbReference type="EMBL" id="SPLM01000072">
    <property type="protein sequence ID" value="TMW63258.1"/>
    <property type="molecule type" value="Genomic_DNA"/>
</dbReference>
<evidence type="ECO:0000313" key="5">
    <source>
        <dbReference type="EMBL" id="TMW63258.1"/>
    </source>
</evidence>
<dbReference type="Gene3D" id="1.25.40.10">
    <property type="entry name" value="Tetratricopeptide repeat domain"/>
    <property type="match status" value="1"/>
</dbReference>
<keyword evidence="6" id="KW-1185">Reference proteome</keyword>